<evidence type="ECO:0000313" key="4">
    <source>
        <dbReference type="Proteomes" id="UP001246690"/>
    </source>
</evidence>
<reference evidence="3 4" key="1">
    <citation type="submission" date="2023-09" db="EMBL/GenBank/DDBJ databases">
        <title>Buttiauxella selenatireducens sp. nov., isolated from the rhizosphere of Cardamine hupingshanesis.</title>
        <authorList>
            <person name="Zhang S."/>
            <person name="Xu Z."/>
            <person name="Wang H."/>
            <person name="Guo Y."/>
        </authorList>
    </citation>
    <scope>NUCLEOTIDE SEQUENCE [LARGE SCALE GENOMIC DNA]</scope>
    <source>
        <strain evidence="3 4">R73</strain>
    </source>
</reference>
<feature type="region of interest" description="Disordered" evidence="1">
    <location>
        <begin position="26"/>
        <end position="46"/>
    </location>
</feature>
<keyword evidence="2" id="KW-0732">Signal</keyword>
<dbReference type="Proteomes" id="UP001246690">
    <property type="component" value="Chromosome"/>
</dbReference>
<name>A0ABY9SFB4_9ENTR</name>
<evidence type="ECO:0000256" key="1">
    <source>
        <dbReference type="SAM" id="MobiDB-lite"/>
    </source>
</evidence>
<dbReference type="RefSeq" id="WP_309878549.1">
    <property type="nucleotide sequence ID" value="NZ_CP133838.1"/>
</dbReference>
<gene>
    <name evidence="3" type="ORF">RHD99_09415</name>
</gene>
<organism evidence="3 4">
    <name type="scientific">Buttiauxella selenatireducens</name>
    <dbReference type="NCBI Taxonomy" id="3073902"/>
    <lineage>
        <taxon>Bacteria</taxon>
        <taxon>Pseudomonadati</taxon>
        <taxon>Pseudomonadota</taxon>
        <taxon>Gammaproteobacteria</taxon>
        <taxon>Enterobacterales</taxon>
        <taxon>Enterobacteriaceae</taxon>
        <taxon>Buttiauxella</taxon>
    </lineage>
</organism>
<accession>A0ABY9SFB4</accession>
<dbReference type="EMBL" id="CP133838">
    <property type="protein sequence ID" value="WMY76122.1"/>
    <property type="molecule type" value="Genomic_DNA"/>
</dbReference>
<sequence>MKQITFRVMLVLALISFQAKAAEPAKHSPSLNFPTLHKPSLHGGIQQRWPEAPQADINHQHWDAQHLEAARQTQHAGD</sequence>
<evidence type="ECO:0000256" key="2">
    <source>
        <dbReference type="SAM" id="SignalP"/>
    </source>
</evidence>
<feature type="chain" id="PRO_5046605759" evidence="2">
    <location>
        <begin position="22"/>
        <end position="78"/>
    </location>
</feature>
<evidence type="ECO:0000313" key="3">
    <source>
        <dbReference type="EMBL" id="WMY76122.1"/>
    </source>
</evidence>
<proteinExistence type="predicted"/>
<feature type="signal peptide" evidence="2">
    <location>
        <begin position="1"/>
        <end position="21"/>
    </location>
</feature>
<keyword evidence="4" id="KW-1185">Reference proteome</keyword>
<protein>
    <submittedName>
        <fullName evidence="3">Uncharacterized protein</fullName>
    </submittedName>
</protein>